<sequence>MINGKRYSSDHTLTEIQSRTAYEKNEKEETFGSALSAETIGHEPDFIAAIGTNDVEGYVRSSDFDTGVTSSVYALSRVNEPIQVLNAL</sequence>
<dbReference type="AlphaFoldDB" id="A0A1X7HG14"/>
<evidence type="ECO:0000313" key="1">
    <source>
        <dbReference type="EMBL" id="SMF85640.1"/>
    </source>
</evidence>
<gene>
    <name evidence="1" type="ORF">SAMN05661091_3096</name>
</gene>
<dbReference type="RefSeq" id="WP_208919987.1">
    <property type="nucleotide sequence ID" value="NZ_LT840184.1"/>
</dbReference>
<keyword evidence="2" id="KW-1185">Reference proteome</keyword>
<name>A0A1X7HG14_9BACL</name>
<organism evidence="1 2">
    <name type="scientific">Paenibacillus uliginis N3/975</name>
    <dbReference type="NCBI Taxonomy" id="1313296"/>
    <lineage>
        <taxon>Bacteria</taxon>
        <taxon>Bacillati</taxon>
        <taxon>Bacillota</taxon>
        <taxon>Bacilli</taxon>
        <taxon>Bacillales</taxon>
        <taxon>Paenibacillaceae</taxon>
        <taxon>Paenibacillus</taxon>
    </lineage>
</organism>
<dbReference type="EMBL" id="LT840184">
    <property type="protein sequence ID" value="SMF85640.1"/>
    <property type="molecule type" value="Genomic_DNA"/>
</dbReference>
<reference evidence="1 2" key="1">
    <citation type="submission" date="2017-04" db="EMBL/GenBank/DDBJ databases">
        <authorList>
            <person name="Afonso C.L."/>
            <person name="Miller P.J."/>
            <person name="Scott M.A."/>
            <person name="Spackman E."/>
            <person name="Goraichik I."/>
            <person name="Dimitrov K.M."/>
            <person name="Suarez D.L."/>
            <person name="Swayne D.E."/>
        </authorList>
    </citation>
    <scope>NUCLEOTIDE SEQUENCE [LARGE SCALE GENOMIC DNA]</scope>
    <source>
        <strain evidence="1 2">N3/975</strain>
    </source>
</reference>
<protein>
    <submittedName>
        <fullName evidence="1">Uncharacterized protein</fullName>
    </submittedName>
</protein>
<evidence type="ECO:0000313" key="2">
    <source>
        <dbReference type="Proteomes" id="UP000192940"/>
    </source>
</evidence>
<dbReference type="STRING" id="1313296.SAMN05661091_3096"/>
<dbReference type="Proteomes" id="UP000192940">
    <property type="component" value="Chromosome I"/>
</dbReference>
<accession>A0A1X7HG14</accession>
<proteinExistence type="predicted"/>